<dbReference type="Gene3D" id="1.10.443.10">
    <property type="entry name" value="Intergrase catalytic core"/>
    <property type="match status" value="1"/>
</dbReference>
<dbReference type="EMBL" id="JACSRA010000002">
    <property type="protein sequence ID" value="MBD7910045.1"/>
    <property type="molecule type" value="Genomic_DNA"/>
</dbReference>
<gene>
    <name evidence="3" type="ORF">H9661_01635</name>
</gene>
<dbReference type="InterPro" id="IPR013762">
    <property type="entry name" value="Integrase-like_cat_sf"/>
</dbReference>
<dbReference type="PROSITE" id="PS51898">
    <property type="entry name" value="TYR_RECOMBINASE"/>
    <property type="match status" value="1"/>
</dbReference>
<evidence type="ECO:0000313" key="4">
    <source>
        <dbReference type="Proteomes" id="UP000627781"/>
    </source>
</evidence>
<keyword evidence="4" id="KW-1185">Reference proteome</keyword>
<evidence type="ECO:0000259" key="2">
    <source>
        <dbReference type="PROSITE" id="PS51898"/>
    </source>
</evidence>
<dbReference type="SUPFAM" id="SSF56349">
    <property type="entry name" value="DNA breaking-rejoining enzymes"/>
    <property type="match status" value="1"/>
</dbReference>
<dbReference type="Pfam" id="PF00589">
    <property type="entry name" value="Phage_integrase"/>
    <property type="match status" value="1"/>
</dbReference>
<accession>A0ABR8PPJ1</accession>
<dbReference type="PANTHER" id="PTHR30349">
    <property type="entry name" value="PHAGE INTEGRASE-RELATED"/>
    <property type="match status" value="1"/>
</dbReference>
<reference evidence="3 4" key="1">
    <citation type="submission" date="2020-08" db="EMBL/GenBank/DDBJ databases">
        <title>A Genomic Blueprint of the Chicken Gut Microbiome.</title>
        <authorList>
            <person name="Gilroy R."/>
            <person name="Ravi A."/>
            <person name="Getino M."/>
            <person name="Pursley I."/>
            <person name="Horton D.L."/>
            <person name="Alikhan N.-F."/>
            <person name="Baker D."/>
            <person name="Gharbi K."/>
            <person name="Hall N."/>
            <person name="Watson M."/>
            <person name="Adriaenssens E.M."/>
            <person name="Foster-Nyarko E."/>
            <person name="Jarju S."/>
            <person name="Secka A."/>
            <person name="Antonio M."/>
            <person name="Oren A."/>
            <person name="Chaudhuri R."/>
            <person name="La Ragione R.M."/>
            <person name="Hildebrand F."/>
            <person name="Pallen M.J."/>
        </authorList>
    </citation>
    <scope>NUCLEOTIDE SEQUENCE [LARGE SCALE GENOMIC DNA]</scope>
    <source>
        <strain evidence="3 4">Sa3CVN1</strain>
    </source>
</reference>
<feature type="domain" description="Tyr recombinase" evidence="2">
    <location>
        <begin position="84"/>
        <end position="294"/>
    </location>
</feature>
<dbReference type="InterPro" id="IPR011010">
    <property type="entry name" value="DNA_brk_join_enz"/>
</dbReference>
<dbReference type="CDD" id="cd00397">
    <property type="entry name" value="DNA_BRE_C"/>
    <property type="match status" value="1"/>
</dbReference>
<dbReference type="RefSeq" id="WP_191767548.1">
    <property type="nucleotide sequence ID" value="NZ_JACSRA010000002.1"/>
</dbReference>
<organism evidence="3 4">
    <name type="scientific">Clostridium cibarium</name>
    <dbReference type="NCBI Taxonomy" id="2762247"/>
    <lineage>
        <taxon>Bacteria</taxon>
        <taxon>Bacillati</taxon>
        <taxon>Bacillota</taxon>
        <taxon>Clostridia</taxon>
        <taxon>Eubacteriales</taxon>
        <taxon>Clostridiaceae</taxon>
        <taxon>Clostridium</taxon>
    </lineage>
</organism>
<evidence type="ECO:0000256" key="1">
    <source>
        <dbReference type="ARBA" id="ARBA00023172"/>
    </source>
</evidence>
<protein>
    <submittedName>
        <fullName evidence="3">Tyrosine-type recombinase/integrase</fullName>
    </submittedName>
</protein>
<sequence>MSKRIDILKKSEGNISLFGRSEGLNQDSIRRIFIIVINYLRYLITYKEYKFERKVSLLISSKDVIRILKANGIYKKRTETVKIDESEIILQSEYELLLKNAKAIYAKLLFYLLYNTGMRIGEALGLKIKGGDTNNLKESLKGDVEYKDGRWLIKIVYRDTNENYKLAKAHRNRSIYLKKSQSIEFEILLEKYLMKMKRKKNSEWLFLSSRGTELTQNTAYKYLKSCLDKANLSYRKRDLTLHSFRHTFITKEIGEGTPIVYASLYVGHKNLNTTIKKYVHLTALNISEIREKYDEFLDTEFDIDNILTID</sequence>
<dbReference type="InterPro" id="IPR002104">
    <property type="entry name" value="Integrase_catalytic"/>
</dbReference>
<keyword evidence="1" id="KW-0233">DNA recombination</keyword>
<dbReference type="Proteomes" id="UP000627781">
    <property type="component" value="Unassembled WGS sequence"/>
</dbReference>
<dbReference type="PANTHER" id="PTHR30349:SF86">
    <property type="entry name" value="INTEGRASE_RECOMBINASE AQ_AA09-RELATED"/>
    <property type="match status" value="1"/>
</dbReference>
<dbReference type="InterPro" id="IPR050090">
    <property type="entry name" value="Tyrosine_recombinase_XerCD"/>
</dbReference>
<name>A0ABR8PPJ1_9CLOT</name>
<proteinExistence type="predicted"/>
<evidence type="ECO:0000313" key="3">
    <source>
        <dbReference type="EMBL" id="MBD7910045.1"/>
    </source>
</evidence>
<comment type="caution">
    <text evidence="3">The sequence shown here is derived from an EMBL/GenBank/DDBJ whole genome shotgun (WGS) entry which is preliminary data.</text>
</comment>